<comment type="caution">
    <text evidence="1">The sequence shown here is derived from an EMBL/GenBank/DDBJ whole genome shotgun (WGS) entry which is preliminary data.</text>
</comment>
<dbReference type="RefSeq" id="WP_317137913.1">
    <property type="nucleotide sequence ID" value="NZ_JANBWB020000001.1"/>
</dbReference>
<proteinExistence type="predicted"/>
<protein>
    <submittedName>
        <fullName evidence="1">Uncharacterized protein</fullName>
    </submittedName>
</protein>
<organism evidence="1 2">
    <name type="scientific">Staphylococcus ureilyticus</name>
    <name type="common">Staphylococcus cohnii subsp. urealyticus</name>
    <dbReference type="NCBI Taxonomy" id="94138"/>
    <lineage>
        <taxon>Bacteria</taxon>
        <taxon>Bacillati</taxon>
        <taxon>Bacillota</taxon>
        <taxon>Bacilli</taxon>
        <taxon>Bacillales</taxon>
        <taxon>Staphylococcaceae</taxon>
        <taxon>Staphylococcus</taxon>
        <taxon>Staphylococcus cohnii species complex</taxon>
    </lineage>
</organism>
<evidence type="ECO:0000313" key="1">
    <source>
        <dbReference type="EMBL" id="GEQ02819.1"/>
    </source>
</evidence>
<dbReference type="Proteomes" id="UP000321839">
    <property type="component" value="Unassembled WGS sequence"/>
</dbReference>
<keyword evidence="2" id="KW-1185">Reference proteome</keyword>
<accession>A0AB34AK39</accession>
<name>A0AB34AK39_STAUR</name>
<sequence length="57" mass="6780">MSDYRSEIIYYWVSDGKLYFNALLALIKAVLNKLNLCGYLNEIKNYRMAWLSKENII</sequence>
<evidence type="ECO:0000313" key="2">
    <source>
        <dbReference type="Proteomes" id="UP000321839"/>
    </source>
</evidence>
<dbReference type="AlphaFoldDB" id="A0AB34AK39"/>
<gene>
    <name evidence="1" type="ORF">SCO02_12600</name>
</gene>
<dbReference type="EMBL" id="BKAW01000005">
    <property type="protein sequence ID" value="GEQ02819.1"/>
    <property type="molecule type" value="Genomic_DNA"/>
</dbReference>
<reference evidence="1 2" key="1">
    <citation type="submission" date="2019-07" db="EMBL/GenBank/DDBJ databases">
        <title>Whole genome shotgun sequence of Staphylococcus cohnii subsp. urealyticus NBRC 109766.</title>
        <authorList>
            <person name="Hosoyama A."/>
            <person name="Uohara A."/>
            <person name="Ohji S."/>
            <person name="Ichikawa N."/>
        </authorList>
    </citation>
    <scope>NUCLEOTIDE SEQUENCE [LARGE SCALE GENOMIC DNA]</scope>
    <source>
        <strain evidence="1 2">NBRC 109766</strain>
    </source>
</reference>